<proteinExistence type="predicted"/>
<sequence>MAAPTDDKGTGRGQTANEPTRTRFKDLLSALDWIVGGSLVLLEVFVYRVRGSYVQRLRLSNASKALWKERLTLGLKIQGLGLKITS</sequence>
<dbReference type="EMBL" id="LCZI01000992">
    <property type="protein sequence ID" value="KKZ63306.1"/>
    <property type="molecule type" value="Genomic_DNA"/>
</dbReference>
<evidence type="ECO:0000256" key="1">
    <source>
        <dbReference type="SAM" id="Phobius"/>
    </source>
</evidence>
<dbReference type="Proteomes" id="UP000034164">
    <property type="component" value="Unassembled WGS sequence"/>
</dbReference>
<comment type="caution">
    <text evidence="2">The sequence shown here is derived from an EMBL/GenBank/DDBJ whole genome shotgun (WGS) entry which is preliminary data.</text>
</comment>
<feature type="transmembrane region" description="Helical" evidence="1">
    <location>
        <begin position="30"/>
        <end position="49"/>
    </location>
</feature>
<dbReference type="AlphaFoldDB" id="A0A0G2J938"/>
<accession>A0A0G2J938</accession>
<keyword evidence="1" id="KW-0812">Transmembrane</keyword>
<keyword evidence="1" id="KW-1133">Transmembrane helix</keyword>
<evidence type="ECO:0000313" key="2">
    <source>
        <dbReference type="EMBL" id="KKZ63306.1"/>
    </source>
</evidence>
<evidence type="ECO:0000313" key="3">
    <source>
        <dbReference type="Proteomes" id="UP000034164"/>
    </source>
</evidence>
<name>A0A0G2J938_9EURO</name>
<gene>
    <name evidence="2" type="ORF">EMCG_00289</name>
</gene>
<dbReference type="VEuPathDB" id="FungiDB:EMCG_00289"/>
<organism evidence="2 3">
    <name type="scientific">[Emmonsia] crescens</name>
    <dbReference type="NCBI Taxonomy" id="73230"/>
    <lineage>
        <taxon>Eukaryota</taxon>
        <taxon>Fungi</taxon>
        <taxon>Dikarya</taxon>
        <taxon>Ascomycota</taxon>
        <taxon>Pezizomycotina</taxon>
        <taxon>Eurotiomycetes</taxon>
        <taxon>Eurotiomycetidae</taxon>
        <taxon>Onygenales</taxon>
        <taxon>Ajellomycetaceae</taxon>
        <taxon>Emergomyces</taxon>
    </lineage>
</organism>
<protein>
    <submittedName>
        <fullName evidence="2">Uncharacterized protein</fullName>
    </submittedName>
</protein>
<reference evidence="3" key="1">
    <citation type="journal article" date="2015" name="PLoS Genet.">
        <title>The dynamic genome and transcriptome of the human fungal pathogen Blastomyces and close relative Emmonsia.</title>
        <authorList>
            <person name="Munoz J.F."/>
            <person name="Gauthier G.M."/>
            <person name="Desjardins C.A."/>
            <person name="Gallo J.E."/>
            <person name="Holder J."/>
            <person name="Sullivan T.D."/>
            <person name="Marty A.J."/>
            <person name="Carmen J.C."/>
            <person name="Chen Z."/>
            <person name="Ding L."/>
            <person name="Gujja S."/>
            <person name="Magrini V."/>
            <person name="Misas E."/>
            <person name="Mitreva M."/>
            <person name="Priest M."/>
            <person name="Saif S."/>
            <person name="Whiston E.A."/>
            <person name="Young S."/>
            <person name="Zeng Q."/>
            <person name="Goldman W.E."/>
            <person name="Mardis E.R."/>
            <person name="Taylor J.W."/>
            <person name="McEwen J.G."/>
            <person name="Clay O.K."/>
            <person name="Klein B.S."/>
            <person name="Cuomo C.A."/>
        </authorList>
    </citation>
    <scope>NUCLEOTIDE SEQUENCE [LARGE SCALE GENOMIC DNA]</scope>
    <source>
        <strain evidence="3">UAMH 3008</strain>
    </source>
</reference>
<keyword evidence="1" id="KW-0472">Membrane</keyword>